<feature type="transmembrane region" description="Helical" evidence="8">
    <location>
        <begin position="76"/>
        <end position="95"/>
    </location>
</feature>
<feature type="domain" description="NADH:quinone oxidoreductase/Mrp antiporter transmembrane" evidence="10">
    <location>
        <begin position="125"/>
        <end position="405"/>
    </location>
</feature>
<dbReference type="PANTHER" id="PTHR42829">
    <property type="entry name" value="NADH-UBIQUINONE OXIDOREDUCTASE CHAIN 5"/>
    <property type="match status" value="1"/>
</dbReference>
<evidence type="ECO:0000313" key="13">
    <source>
        <dbReference type="Proteomes" id="UP000637359"/>
    </source>
</evidence>
<feature type="transmembrane region" description="Helical" evidence="8">
    <location>
        <begin position="267"/>
        <end position="288"/>
    </location>
</feature>
<feature type="domain" description="NADH-Ubiquinone oxidoreductase (complex I) chain 5 N-terminal" evidence="11">
    <location>
        <begin position="72"/>
        <end position="109"/>
    </location>
</feature>
<dbReference type="GO" id="GO:0005886">
    <property type="term" value="C:plasma membrane"/>
    <property type="evidence" value="ECO:0007669"/>
    <property type="project" value="UniProtKB-SubCell"/>
</dbReference>
<dbReference type="Pfam" id="PF00662">
    <property type="entry name" value="Proton_antipo_N"/>
    <property type="match status" value="1"/>
</dbReference>
<dbReference type="InterPro" id="IPR046396">
    <property type="entry name" value="Transporter_DabB"/>
</dbReference>
<feature type="transmembrane region" description="Helical" evidence="8">
    <location>
        <begin position="383"/>
        <end position="399"/>
    </location>
</feature>
<dbReference type="GO" id="GO:0003954">
    <property type="term" value="F:NADH dehydrogenase activity"/>
    <property type="evidence" value="ECO:0007669"/>
    <property type="project" value="TreeGrafter"/>
</dbReference>
<evidence type="ECO:0000256" key="2">
    <source>
        <dbReference type="ARBA" id="ARBA00008483"/>
    </source>
</evidence>
<protein>
    <recommendedName>
        <fullName evidence="8">Probable inorganic carbon transporter subunit DabB</fullName>
    </recommendedName>
</protein>
<dbReference type="GO" id="GO:0015990">
    <property type="term" value="P:electron transport coupled proton transport"/>
    <property type="evidence" value="ECO:0007669"/>
    <property type="project" value="TreeGrafter"/>
</dbReference>
<feature type="transmembrane region" description="Helical" evidence="8">
    <location>
        <begin position="12"/>
        <end position="30"/>
    </location>
</feature>
<accession>A0A923RJB4</accession>
<evidence type="ECO:0000256" key="4">
    <source>
        <dbReference type="ARBA" id="ARBA00022475"/>
    </source>
</evidence>
<feature type="transmembrane region" description="Helical" evidence="8">
    <location>
        <begin position="358"/>
        <end position="377"/>
    </location>
</feature>
<comment type="function">
    <text evidence="8">Part of an energy-coupled inorganic carbon pump.</text>
</comment>
<keyword evidence="4 8" id="KW-1003">Cell membrane</keyword>
<feature type="transmembrane region" description="Helical" evidence="8">
    <location>
        <begin position="37"/>
        <end position="56"/>
    </location>
</feature>
<feature type="transmembrane region" description="Helical" evidence="8">
    <location>
        <begin position="308"/>
        <end position="330"/>
    </location>
</feature>
<keyword evidence="7 8" id="KW-0472">Membrane</keyword>
<feature type="transmembrane region" description="Helical" evidence="8">
    <location>
        <begin position="203"/>
        <end position="222"/>
    </location>
</feature>
<dbReference type="PANTHER" id="PTHR42829:SF1">
    <property type="entry name" value="INORGANIC CARBON TRANSPORTER SUBUNIT DABB-RELATED"/>
    <property type="match status" value="1"/>
</dbReference>
<comment type="similarity">
    <text evidence="8">Belongs to the inorganic carbon transporter (TC 9.A.2) DabB family.</text>
</comment>
<dbReference type="InterPro" id="IPR001750">
    <property type="entry name" value="ND/Mrp_TM"/>
</dbReference>
<dbReference type="InterPro" id="IPR003945">
    <property type="entry name" value="NU5C-like"/>
</dbReference>
<feature type="transmembrane region" description="Helical" evidence="8">
    <location>
        <begin position="411"/>
        <end position="429"/>
    </location>
</feature>
<feature type="transmembrane region" description="Helical" evidence="8">
    <location>
        <begin position="161"/>
        <end position="183"/>
    </location>
</feature>
<keyword evidence="13" id="KW-1185">Reference proteome</keyword>
<sequence>MLVSLNSLSSLSIFLILLTFSGISALLLLHPRVPLRFVRIHIGVVALPPLFSLLTLLNTTNPNLNGIVGLWSLDSLAWLMAFFVLSIGLIIQRFSERYLMGDRHYRKYFTLFTFTTSAAAITWLSGDLRLMVISWGVTLIGLTLLIRLNSSWKVARSAARVSARIFTLSWFALLFAVIWLFYITGQWQLSVVLTNDNLALLGAWEKTGINLLIVLAVIIPAAQWPFQRWLVESVVAPTPVSAIMHAGLVNAGGIILTRFSPLFNGDVASIVLLIFASISVLIGSGISLVQVDYKRQLVGSTIGQMGFMLIQCALGAYIAAIIHLVLHGLFKATLFLQSGSVVRRSEDSPLINERSSKLWIVAGWILGLLVAVAFWLVAPGDGYQLISALILGWSLSISWKQLVAYGKGRMGRIAGFFLLGGATFVYFIMHDLFYELLYTTVFHSAQPPMLVVIIVICLLLFGSVIGTRIARNPSSASFAVLYFWLIRLGEAKPKSVESHPSYLKLFLSEGGNK</sequence>
<evidence type="ECO:0000259" key="11">
    <source>
        <dbReference type="Pfam" id="PF00662"/>
    </source>
</evidence>
<feature type="transmembrane region" description="Helical" evidence="8">
    <location>
        <begin position="107"/>
        <end position="124"/>
    </location>
</feature>
<evidence type="ECO:0000256" key="7">
    <source>
        <dbReference type="ARBA" id="ARBA00023136"/>
    </source>
</evidence>
<dbReference type="NCBIfam" id="NF006373">
    <property type="entry name" value="PRK08601.1"/>
    <property type="match status" value="1"/>
</dbReference>
<evidence type="ECO:0000256" key="1">
    <source>
        <dbReference type="ARBA" id="ARBA00004651"/>
    </source>
</evidence>
<feature type="transmembrane region" description="Helical" evidence="8">
    <location>
        <begin position="130"/>
        <end position="149"/>
    </location>
</feature>
<evidence type="ECO:0000256" key="6">
    <source>
        <dbReference type="ARBA" id="ARBA00022989"/>
    </source>
</evidence>
<feature type="transmembrane region" description="Helical" evidence="8">
    <location>
        <begin position="449"/>
        <end position="470"/>
    </location>
</feature>
<dbReference type="HAMAP" id="MF_00862">
    <property type="entry name" value="DabB"/>
    <property type="match status" value="1"/>
</dbReference>
<dbReference type="GO" id="GO:0008137">
    <property type="term" value="F:NADH dehydrogenase (ubiquinone) activity"/>
    <property type="evidence" value="ECO:0007669"/>
    <property type="project" value="InterPro"/>
</dbReference>
<comment type="subunit">
    <text evidence="8">Forms a complex with DabA.</text>
</comment>
<dbReference type="Proteomes" id="UP000637359">
    <property type="component" value="Unassembled WGS sequence"/>
</dbReference>
<evidence type="ECO:0000256" key="9">
    <source>
        <dbReference type="RuleBase" id="RU000320"/>
    </source>
</evidence>
<keyword evidence="3 8" id="KW-0813">Transport</keyword>
<dbReference type="RefSeq" id="WP_186868976.1">
    <property type="nucleotide sequence ID" value="NZ_JACOOL010000003.1"/>
</dbReference>
<keyword evidence="6 8" id="KW-1133">Transmembrane helix</keyword>
<evidence type="ECO:0000313" key="12">
    <source>
        <dbReference type="EMBL" id="MBC5636262.1"/>
    </source>
</evidence>
<gene>
    <name evidence="8" type="primary">dabB</name>
    <name evidence="12" type="ORF">H8S33_05390</name>
</gene>
<reference evidence="12" key="1">
    <citation type="submission" date="2020-08" db="EMBL/GenBank/DDBJ databases">
        <title>Genome public.</title>
        <authorList>
            <person name="Liu C."/>
            <person name="Sun Q."/>
        </authorList>
    </citation>
    <scope>NUCLEOTIDE SEQUENCE</scope>
    <source>
        <strain evidence="12">BX22</strain>
    </source>
</reference>
<dbReference type="EMBL" id="JACOOL010000003">
    <property type="protein sequence ID" value="MBC5636262.1"/>
    <property type="molecule type" value="Genomic_DNA"/>
</dbReference>
<evidence type="ECO:0000259" key="10">
    <source>
        <dbReference type="Pfam" id="PF00361"/>
    </source>
</evidence>
<evidence type="ECO:0000256" key="3">
    <source>
        <dbReference type="ARBA" id="ARBA00022448"/>
    </source>
</evidence>
<dbReference type="AlphaFoldDB" id="A0A923RJB4"/>
<dbReference type="InterPro" id="IPR001516">
    <property type="entry name" value="Proton_antipo_N"/>
</dbReference>
<keyword evidence="5 8" id="KW-0812">Transmembrane</keyword>
<evidence type="ECO:0000256" key="8">
    <source>
        <dbReference type="HAMAP-Rule" id="MF_00862"/>
    </source>
</evidence>
<dbReference type="PRINTS" id="PR01434">
    <property type="entry name" value="NADHDHGNASE5"/>
</dbReference>
<comment type="similarity">
    <text evidence="2">Belongs to the CPA3 antiporters (TC 2.A.63) subunit A family.</text>
</comment>
<organism evidence="12 13">
    <name type="scientific">Ornithinibacillus hominis</name>
    <dbReference type="NCBI Taxonomy" id="2763055"/>
    <lineage>
        <taxon>Bacteria</taxon>
        <taxon>Bacillati</taxon>
        <taxon>Bacillota</taxon>
        <taxon>Bacilli</taxon>
        <taxon>Bacillales</taxon>
        <taxon>Bacillaceae</taxon>
        <taxon>Ornithinibacillus</taxon>
    </lineage>
</organism>
<evidence type="ECO:0000256" key="5">
    <source>
        <dbReference type="ARBA" id="ARBA00022692"/>
    </source>
</evidence>
<comment type="subcellular location">
    <subcellularLocation>
        <location evidence="1 8">Cell membrane</location>
        <topology evidence="1 8">Multi-pass membrane protein</topology>
    </subcellularLocation>
    <subcellularLocation>
        <location evidence="9">Membrane</location>
        <topology evidence="9">Multi-pass membrane protein</topology>
    </subcellularLocation>
</comment>
<dbReference type="GO" id="GO:0042773">
    <property type="term" value="P:ATP synthesis coupled electron transport"/>
    <property type="evidence" value="ECO:0007669"/>
    <property type="project" value="InterPro"/>
</dbReference>
<name>A0A923RJB4_9BACI</name>
<keyword evidence="12" id="KW-0560">Oxidoreductase</keyword>
<comment type="caution">
    <text evidence="12">The sequence shown here is derived from an EMBL/GenBank/DDBJ whole genome shotgun (WGS) entry which is preliminary data.</text>
</comment>
<dbReference type="Pfam" id="PF00361">
    <property type="entry name" value="Proton_antipo_M"/>
    <property type="match status" value="1"/>
</dbReference>
<proteinExistence type="inferred from homology"/>